<organism evidence="4 5">
    <name type="scientific">Planifilum fulgidum</name>
    <dbReference type="NCBI Taxonomy" id="201973"/>
    <lineage>
        <taxon>Bacteria</taxon>
        <taxon>Bacillati</taxon>
        <taxon>Bacillota</taxon>
        <taxon>Bacilli</taxon>
        <taxon>Bacillales</taxon>
        <taxon>Thermoactinomycetaceae</taxon>
        <taxon>Planifilum</taxon>
    </lineage>
</organism>
<dbReference type="OrthoDB" id="9804819at2"/>
<dbReference type="Proteomes" id="UP000198661">
    <property type="component" value="Unassembled WGS sequence"/>
</dbReference>
<reference evidence="4 5" key="1">
    <citation type="submission" date="2016-10" db="EMBL/GenBank/DDBJ databases">
        <authorList>
            <person name="de Groot N.N."/>
        </authorList>
    </citation>
    <scope>NUCLEOTIDE SEQUENCE [LARGE SCALE GENOMIC DNA]</scope>
    <source>
        <strain evidence="4 5">DSM 44945</strain>
    </source>
</reference>
<dbReference type="SMART" id="SM00382">
    <property type="entry name" value="AAA"/>
    <property type="match status" value="1"/>
</dbReference>
<keyword evidence="1" id="KW-0547">Nucleotide-binding</keyword>
<evidence type="ECO:0000256" key="2">
    <source>
        <dbReference type="ARBA" id="ARBA00022840"/>
    </source>
</evidence>
<keyword evidence="2 4" id="KW-0067">ATP-binding</keyword>
<name>A0A1I2ME16_9BACL</name>
<evidence type="ECO:0000256" key="1">
    <source>
        <dbReference type="ARBA" id="ARBA00022741"/>
    </source>
</evidence>
<dbReference type="RefSeq" id="WP_092036946.1">
    <property type="nucleotide sequence ID" value="NZ_FOOK01000008.1"/>
</dbReference>
<evidence type="ECO:0000259" key="3">
    <source>
        <dbReference type="PROSITE" id="PS50893"/>
    </source>
</evidence>
<dbReference type="PANTHER" id="PTHR43158">
    <property type="entry name" value="SKFA PEPTIDE EXPORT ATP-BINDING PROTEIN SKFE"/>
    <property type="match status" value="1"/>
</dbReference>
<dbReference type="AlphaFoldDB" id="A0A1I2ME16"/>
<dbReference type="Pfam" id="PF00005">
    <property type="entry name" value="ABC_tran"/>
    <property type="match status" value="1"/>
</dbReference>
<dbReference type="GO" id="GO:0005524">
    <property type="term" value="F:ATP binding"/>
    <property type="evidence" value="ECO:0007669"/>
    <property type="project" value="UniProtKB-KW"/>
</dbReference>
<dbReference type="STRING" id="201973.SAMN04488025_1083"/>
<dbReference type="InterPro" id="IPR027417">
    <property type="entry name" value="P-loop_NTPase"/>
</dbReference>
<evidence type="ECO:0000313" key="4">
    <source>
        <dbReference type="EMBL" id="SFF89744.1"/>
    </source>
</evidence>
<dbReference type="PROSITE" id="PS50893">
    <property type="entry name" value="ABC_TRANSPORTER_2"/>
    <property type="match status" value="1"/>
</dbReference>
<dbReference type="SUPFAM" id="SSF52540">
    <property type="entry name" value="P-loop containing nucleoside triphosphate hydrolases"/>
    <property type="match status" value="1"/>
</dbReference>
<evidence type="ECO:0000313" key="5">
    <source>
        <dbReference type="Proteomes" id="UP000198661"/>
    </source>
</evidence>
<feature type="domain" description="ABC transporter" evidence="3">
    <location>
        <begin position="5"/>
        <end position="230"/>
    </location>
</feature>
<dbReference type="Gene3D" id="3.40.50.300">
    <property type="entry name" value="P-loop containing nucleotide triphosphate hydrolases"/>
    <property type="match status" value="1"/>
</dbReference>
<dbReference type="PANTHER" id="PTHR43158:SF5">
    <property type="entry name" value="ABC TRANSPORTER, ATP-BINDING PROTEIN"/>
    <property type="match status" value="1"/>
</dbReference>
<dbReference type="EMBL" id="FOOK01000008">
    <property type="protein sequence ID" value="SFF89744.1"/>
    <property type="molecule type" value="Genomic_DNA"/>
</dbReference>
<dbReference type="GO" id="GO:0016887">
    <property type="term" value="F:ATP hydrolysis activity"/>
    <property type="evidence" value="ECO:0007669"/>
    <property type="project" value="InterPro"/>
</dbReference>
<keyword evidence="5" id="KW-1185">Reference proteome</keyword>
<sequence>MNFDIEMHRVTVKYGEVEALRNVSLKLLHGKLYGLLGRNGAGKTTLLSLLGSFLEPTVGTVRIGGMEVFDNEKVMPWVTFVYDSGNRDEHETVKGMLEAAERYRPTFDREYANYLVKRFQLPLDQPMKLLSKGQQAAARVTVGLANRSPITILDEAYLGMDAPTRETFYQELLEDHSRNPRTVILSTHHVSEVEHLFEEVVILHQGSILLQESMDQVLECGAMVTGDAQAVDEFTAGMQVLHTERLGGTKRAMVYGKLSENQLLEAGRRGIEIGSVSLQHLFIHLTEEGNADGVRKDLS</sequence>
<proteinExistence type="predicted"/>
<gene>
    <name evidence="4" type="ORF">SAMN04488025_1083</name>
</gene>
<dbReference type="InterPro" id="IPR003593">
    <property type="entry name" value="AAA+_ATPase"/>
</dbReference>
<accession>A0A1I2ME16</accession>
<dbReference type="InterPro" id="IPR003439">
    <property type="entry name" value="ABC_transporter-like_ATP-bd"/>
</dbReference>
<protein>
    <submittedName>
        <fullName evidence="4">ABC-2 type transport system ATP-binding protein</fullName>
    </submittedName>
</protein>